<proteinExistence type="predicted"/>
<accession>A0A9I9DSG1</accession>
<protein>
    <submittedName>
        <fullName evidence="2">Uncharacterized protein</fullName>
    </submittedName>
</protein>
<dbReference type="EnsemblPlants" id="MELO3C022779.2.1">
    <property type="protein sequence ID" value="MELO3C022779.2.1"/>
    <property type="gene ID" value="MELO3C022779.2"/>
</dbReference>
<feature type="compositionally biased region" description="Basic and acidic residues" evidence="1">
    <location>
        <begin position="34"/>
        <end position="43"/>
    </location>
</feature>
<feature type="region of interest" description="Disordered" evidence="1">
    <location>
        <begin position="34"/>
        <end position="98"/>
    </location>
</feature>
<sequence length="98" mass="11054">MNSIRRGEKLCEVLEVMEQDDDLAKELDCEVKATSSIKEDSRQPLKKIMKNNTVNQEKKKSKVGPSRPLEDEKGDEGSSAPKANIAKEVKSERVFSFQ</sequence>
<evidence type="ECO:0000256" key="1">
    <source>
        <dbReference type="SAM" id="MobiDB-lite"/>
    </source>
</evidence>
<dbReference type="Gramene" id="MELO3C022779.2.1">
    <property type="protein sequence ID" value="MELO3C022779.2.1"/>
    <property type="gene ID" value="MELO3C022779.2"/>
</dbReference>
<name>A0A9I9DSG1_CUCME</name>
<evidence type="ECO:0000313" key="2">
    <source>
        <dbReference type="EnsemblPlants" id="MELO3C022779.2.1"/>
    </source>
</evidence>
<feature type="compositionally biased region" description="Basic and acidic residues" evidence="1">
    <location>
        <begin position="85"/>
        <end position="98"/>
    </location>
</feature>
<dbReference type="AlphaFoldDB" id="A0A9I9DSG1"/>
<organism evidence="2">
    <name type="scientific">Cucumis melo</name>
    <name type="common">Muskmelon</name>
    <dbReference type="NCBI Taxonomy" id="3656"/>
    <lineage>
        <taxon>Eukaryota</taxon>
        <taxon>Viridiplantae</taxon>
        <taxon>Streptophyta</taxon>
        <taxon>Embryophyta</taxon>
        <taxon>Tracheophyta</taxon>
        <taxon>Spermatophyta</taxon>
        <taxon>Magnoliopsida</taxon>
        <taxon>eudicotyledons</taxon>
        <taxon>Gunneridae</taxon>
        <taxon>Pentapetalae</taxon>
        <taxon>rosids</taxon>
        <taxon>fabids</taxon>
        <taxon>Cucurbitales</taxon>
        <taxon>Cucurbitaceae</taxon>
        <taxon>Benincaseae</taxon>
        <taxon>Cucumis</taxon>
    </lineage>
</organism>
<reference evidence="2" key="1">
    <citation type="submission" date="2023-03" db="UniProtKB">
        <authorList>
            <consortium name="EnsemblPlants"/>
        </authorList>
    </citation>
    <scope>IDENTIFICATION</scope>
</reference>